<dbReference type="RefSeq" id="WP_284487314.1">
    <property type="nucleotide sequence ID" value="NZ_JASNJE010000036.1"/>
</dbReference>
<dbReference type="Gene3D" id="3.20.20.140">
    <property type="entry name" value="Metal-dependent hydrolases"/>
    <property type="match status" value="1"/>
</dbReference>
<gene>
    <name evidence="2" type="ORF">QO034_20110</name>
</gene>
<comment type="caution">
    <text evidence="2">The sequence shown here is derived from an EMBL/GenBank/DDBJ whole genome shotgun (WGS) entry which is preliminary data.</text>
</comment>
<name>A0ABT7FJZ8_9RHOB</name>
<reference evidence="2 3" key="1">
    <citation type="submission" date="2023-05" db="EMBL/GenBank/DDBJ databases">
        <title>Sedimentitalea sp. nov. JM2-8.</title>
        <authorList>
            <person name="Huang J."/>
        </authorList>
    </citation>
    <scope>NUCLEOTIDE SEQUENCE [LARGE SCALE GENOMIC DNA]</scope>
    <source>
        <strain evidence="2 3">JM2-8</strain>
    </source>
</reference>
<dbReference type="InterPro" id="IPR018228">
    <property type="entry name" value="DNase_TatD-rel_CS"/>
</dbReference>
<dbReference type="InterPro" id="IPR013108">
    <property type="entry name" value="Amidohydro_3"/>
</dbReference>
<dbReference type="EMBL" id="JASNJE010000036">
    <property type="protein sequence ID" value="MDK3075388.1"/>
    <property type="molecule type" value="Genomic_DNA"/>
</dbReference>
<keyword evidence="3" id="KW-1185">Reference proteome</keyword>
<dbReference type="Proteomes" id="UP001227126">
    <property type="component" value="Unassembled WGS sequence"/>
</dbReference>
<feature type="domain" description="Amidohydrolase 3" evidence="1">
    <location>
        <begin position="139"/>
        <end position="387"/>
    </location>
</feature>
<dbReference type="SUPFAM" id="SSF51338">
    <property type="entry name" value="Composite domain of metallo-dependent hydrolases"/>
    <property type="match status" value="1"/>
</dbReference>
<evidence type="ECO:0000313" key="2">
    <source>
        <dbReference type="EMBL" id="MDK3075388.1"/>
    </source>
</evidence>
<dbReference type="PANTHER" id="PTHR32027">
    <property type="entry name" value="CYTOSINE DEAMINASE"/>
    <property type="match status" value="1"/>
</dbReference>
<organism evidence="2 3">
    <name type="scientific">Sedimentitalea xiamensis</name>
    <dbReference type="NCBI Taxonomy" id="3050037"/>
    <lineage>
        <taxon>Bacteria</taxon>
        <taxon>Pseudomonadati</taxon>
        <taxon>Pseudomonadota</taxon>
        <taxon>Alphaproteobacteria</taxon>
        <taxon>Rhodobacterales</taxon>
        <taxon>Paracoccaceae</taxon>
        <taxon>Sedimentitalea</taxon>
    </lineage>
</organism>
<protein>
    <submittedName>
        <fullName evidence="2">Amidohydrolase family protein</fullName>
    </submittedName>
</protein>
<dbReference type="Pfam" id="PF07969">
    <property type="entry name" value="Amidohydro_3"/>
    <property type="match status" value="1"/>
</dbReference>
<dbReference type="InterPro" id="IPR032466">
    <property type="entry name" value="Metal_Hydrolase"/>
</dbReference>
<proteinExistence type="predicted"/>
<dbReference type="PROSITE" id="PS01137">
    <property type="entry name" value="TATD_1"/>
    <property type="match status" value="1"/>
</dbReference>
<evidence type="ECO:0000313" key="3">
    <source>
        <dbReference type="Proteomes" id="UP001227126"/>
    </source>
</evidence>
<accession>A0ABT7FJZ8</accession>
<dbReference type="SUPFAM" id="SSF51556">
    <property type="entry name" value="Metallo-dependent hydrolases"/>
    <property type="match status" value="1"/>
</dbReference>
<dbReference type="CDD" id="cd01293">
    <property type="entry name" value="Bact_CD"/>
    <property type="match status" value="1"/>
</dbReference>
<dbReference type="PANTHER" id="PTHR32027:SF9">
    <property type="entry name" value="BLL3847 PROTEIN"/>
    <property type="match status" value="1"/>
</dbReference>
<dbReference type="NCBIfam" id="NF004636">
    <property type="entry name" value="PRK05985.1"/>
    <property type="match status" value="1"/>
</dbReference>
<dbReference type="Gene3D" id="2.30.40.10">
    <property type="entry name" value="Urease, subunit C, domain 1"/>
    <property type="match status" value="1"/>
</dbReference>
<sequence>MTSLLIRNVRIMDGDAADILIRDGAIAEIAPGIDAPGMAAEDGGGLIALPGLVDAHTHLDKSLIGWPWYKNDVGGGSLMRMIENEREMKKRFGIDPHVQSMRHALKTVARGGTLIRSHVDIDTEGGLRALEGVMETAEKLADVVEIETVAFPQSGLMIREGTAELMDQAMAMGADLVGGLDPCGLDRDPKGHLDTIFGLAEKHGKGIDIHLHERGELGLYSMEMILDRAEALGMTGLVTISHAFCLGMPDFRRVDAMLARLAALDVRIMTTAPTSSPAPMVKELDAHCIKIGAGNDGIQDTWGPYGNGDMLERAKFVGLRNNLRMDEEVKRALDICAGGGAEAMAKPRRALEAGAPGDVVLVEGETVVQAVVTHAPRKLVVKGGHVTARDGQTLVEAP</sequence>
<evidence type="ECO:0000259" key="1">
    <source>
        <dbReference type="Pfam" id="PF07969"/>
    </source>
</evidence>
<dbReference type="InterPro" id="IPR052349">
    <property type="entry name" value="Metallo-hydrolase_Enzymes"/>
</dbReference>
<dbReference type="InterPro" id="IPR011059">
    <property type="entry name" value="Metal-dep_hydrolase_composite"/>
</dbReference>